<sequence length="157" mass="19443">MSHNRYIKTSINKQQQLFDDKSHLSLNRQLSKQLAELETNFVQQENLEEKEIEKPIAIVEEDEQQQNNYFYLHFPQNNQNIEWTELREFRVKEINEIRQRAAHMENTMRWWLLSAEGWRQKWLSIRNERNRLKEENTRLKKELIEIKLKMNEIIYKK</sequence>
<dbReference type="PANTHER" id="PTHR46292">
    <property type="entry name" value="COILED-COIL DOMAIN-CONTAINING PROTEIN 102A"/>
    <property type="match status" value="1"/>
</dbReference>
<accession>A0A8T0A187</accession>
<dbReference type="AlphaFoldDB" id="A0A8T0A187"/>
<evidence type="ECO:0000313" key="3">
    <source>
        <dbReference type="EMBL" id="KAF7639069.1"/>
    </source>
</evidence>
<evidence type="ECO:0000256" key="1">
    <source>
        <dbReference type="ARBA" id="ARBA00023054"/>
    </source>
</evidence>
<dbReference type="PANTHER" id="PTHR46292:SF1">
    <property type="entry name" value="COILED-COIL DOMAIN-CONTAINING PROTEIN 102A"/>
    <property type="match status" value="1"/>
</dbReference>
<feature type="coiled-coil region" evidence="2">
    <location>
        <begin position="122"/>
        <end position="149"/>
    </location>
</feature>
<evidence type="ECO:0000313" key="4">
    <source>
        <dbReference type="Proteomes" id="UP000605970"/>
    </source>
</evidence>
<organism evidence="3 4">
    <name type="scientific">Meloidogyne graminicola</name>
    <dbReference type="NCBI Taxonomy" id="189291"/>
    <lineage>
        <taxon>Eukaryota</taxon>
        <taxon>Metazoa</taxon>
        <taxon>Ecdysozoa</taxon>
        <taxon>Nematoda</taxon>
        <taxon>Chromadorea</taxon>
        <taxon>Rhabditida</taxon>
        <taxon>Tylenchina</taxon>
        <taxon>Tylenchomorpha</taxon>
        <taxon>Tylenchoidea</taxon>
        <taxon>Meloidogynidae</taxon>
        <taxon>Meloidogyninae</taxon>
        <taxon>Meloidogyne</taxon>
    </lineage>
</organism>
<dbReference type="Proteomes" id="UP000605970">
    <property type="component" value="Unassembled WGS sequence"/>
</dbReference>
<proteinExistence type="predicted"/>
<dbReference type="EMBL" id="JABEBT010000008">
    <property type="protein sequence ID" value="KAF7639069.1"/>
    <property type="molecule type" value="Genomic_DNA"/>
</dbReference>
<comment type="caution">
    <text evidence="3">The sequence shown here is derived from an EMBL/GenBank/DDBJ whole genome shotgun (WGS) entry which is preliminary data.</text>
</comment>
<name>A0A8T0A187_9BILA</name>
<evidence type="ECO:0008006" key="5">
    <source>
        <dbReference type="Google" id="ProtNLM"/>
    </source>
</evidence>
<keyword evidence="1 2" id="KW-0175">Coiled coil</keyword>
<dbReference type="OrthoDB" id="5984396at2759"/>
<evidence type="ECO:0000256" key="2">
    <source>
        <dbReference type="SAM" id="Coils"/>
    </source>
</evidence>
<reference evidence="3" key="1">
    <citation type="journal article" date="2020" name="Ecol. Evol.">
        <title>Genome structure and content of the rice root-knot nematode (Meloidogyne graminicola).</title>
        <authorList>
            <person name="Phan N.T."/>
            <person name="Danchin E.G.J."/>
            <person name="Klopp C."/>
            <person name="Perfus-Barbeoch L."/>
            <person name="Kozlowski D.K."/>
            <person name="Koutsovoulos G.D."/>
            <person name="Lopez-Roques C."/>
            <person name="Bouchez O."/>
            <person name="Zahm M."/>
            <person name="Besnard G."/>
            <person name="Bellafiore S."/>
        </authorList>
    </citation>
    <scope>NUCLEOTIDE SEQUENCE</scope>
    <source>
        <strain evidence="3">VN-18</strain>
    </source>
</reference>
<keyword evidence="4" id="KW-1185">Reference proteome</keyword>
<gene>
    <name evidence="3" type="ORF">Mgra_00001595</name>
</gene>
<protein>
    <recommendedName>
        <fullName evidence="5">Coiled-coil domain-containing protein</fullName>
    </recommendedName>
</protein>